<dbReference type="EnsemblPlants" id="Bo1g107060.1">
    <property type="protein sequence ID" value="Bo1g107060.1"/>
    <property type="gene ID" value="Bo1g107060"/>
</dbReference>
<dbReference type="Gramene" id="Bo1g107060.1">
    <property type="protein sequence ID" value="Bo1g107060.1"/>
    <property type="gene ID" value="Bo1g107060"/>
</dbReference>
<sequence>MALQIHGKILNAIPHGRKQIAVWNLTMAFLTEASAALCELLDVKEHTSRPLQQKGM</sequence>
<dbReference type="HOGENOM" id="CLU_3017006_0_0_1"/>
<accession>A0A0D3ABU6</accession>
<organism evidence="1 2">
    <name type="scientific">Brassica oleracea var. oleracea</name>
    <dbReference type="NCBI Taxonomy" id="109376"/>
    <lineage>
        <taxon>Eukaryota</taxon>
        <taxon>Viridiplantae</taxon>
        <taxon>Streptophyta</taxon>
        <taxon>Embryophyta</taxon>
        <taxon>Tracheophyta</taxon>
        <taxon>Spermatophyta</taxon>
        <taxon>Magnoliopsida</taxon>
        <taxon>eudicotyledons</taxon>
        <taxon>Gunneridae</taxon>
        <taxon>Pentapetalae</taxon>
        <taxon>rosids</taxon>
        <taxon>malvids</taxon>
        <taxon>Brassicales</taxon>
        <taxon>Brassicaceae</taxon>
        <taxon>Brassiceae</taxon>
        <taxon>Brassica</taxon>
    </lineage>
</organism>
<name>A0A0D3ABU6_BRAOL</name>
<evidence type="ECO:0000313" key="1">
    <source>
        <dbReference type="EnsemblPlants" id="Bo1g107060.1"/>
    </source>
</evidence>
<keyword evidence="2" id="KW-1185">Reference proteome</keyword>
<dbReference type="AlphaFoldDB" id="A0A0D3ABU6"/>
<protein>
    <submittedName>
        <fullName evidence="1">Uncharacterized protein</fullName>
    </submittedName>
</protein>
<evidence type="ECO:0000313" key="2">
    <source>
        <dbReference type="Proteomes" id="UP000032141"/>
    </source>
</evidence>
<reference evidence="1 2" key="1">
    <citation type="journal article" date="2014" name="Genome Biol.">
        <title>Transcriptome and methylome profiling reveals relics of genome dominance in the mesopolyploid Brassica oleracea.</title>
        <authorList>
            <person name="Parkin I.A."/>
            <person name="Koh C."/>
            <person name="Tang H."/>
            <person name="Robinson S.J."/>
            <person name="Kagale S."/>
            <person name="Clarke W.E."/>
            <person name="Town C.D."/>
            <person name="Nixon J."/>
            <person name="Krishnakumar V."/>
            <person name="Bidwell S.L."/>
            <person name="Denoeud F."/>
            <person name="Belcram H."/>
            <person name="Links M.G."/>
            <person name="Just J."/>
            <person name="Clarke C."/>
            <person name="Bender T."/>
            <person name="Huebert T."/>
            <person name="Mason A.S."/>
            <person name="Pires J.C."/>
            <person name="Barker G."/>
            <person name="Moore J."/>
            <person name="Walley P.G."/>
            <person name="Manoli S."/>
            <person name="Batley J."/>
            <person name="Edwards D."/>
            <person name="Nelson M.N."/>
            <person name="Wang X."/>
            <person name="Paterson A.H."/>
            <person name="King G."/>
            <person name="Bancroft I."/>
            <person name="Chalhoub B."/>
            <person name="Sharpe A.G."/>
        </authorList>
    </citation>
    <scope>NUCLEOTIDE SEQUENCE</scope>
    <source>
        <strain evidence="1 2">cv. TO1000</strain>
    </source>
</reference>
<reference evidence="1" key="2">
    <citation type="submission" date="2015-03" db="UniProtKB">
        <authorList>
            <consortium name="EnsemblPlants"/>
        </authorList>
    </citation>
    <scope>IDENTIFICATION</scope>
</reference>
<proteinExistence type="predicted"/>
<dbReference type="Proteomes" id="UP000032141">
    <property type="component" value="Chromosome C1"/>
</dbReference>